<accession>A0ABV6VKE9</accession>
<dbReference type="SUPFAM" id="SSF56059">
    <property type="entry name" value="Glutathione synthetase ATP-binding domain-like"/>
    <property type="match status" value="1"/>
</dbReference>
<dbReference type="Gene3D" id="3.40.50.720">
    <property type="entry name" value="NAD(P)-binding Rossmann-like Domain"/>
    <property type="match status" value="1"/>
</dbReference>
<dbReference type="Gene3D" id="3.30.1490.20">
    <property type="entry name" value="ATP-grasp fold, A domain"/>
    <property type="match status" value="1"/>
</dbReference>
<dbReference type="Proteomes" id="UP001592582">
    <property type="component" value="Unassembled WGS sequence"/>
</dbReference>
<proteinExistence type="predicted"/>
<keyword evidence="2" id="KW-0808">Transferase</keyword>
<dbReference type="SUPFAM" id="SSF52210">
    <property type="entry name" value="Succinyl-CoA synthetase domains"/>
    <property type="match status" value="2"/>
</dbReference>
<dbReference type="PROSITE" id="PS51186">
    <property type="entry name" value="GNAT"/>
    <property type="match status" value="1"/>
</dbReference>
<dbReference type="SUPFAM" id="SSF55729">
    <property type="entry name" value="Acyl-CoA N-acyltransferases (Nat)"/>
    <property type="match status" value="1"/>
</dbReference>
<dbReference type="InterPro" id="IPR000182">
    <property type="entry name" value="GNAT_dom"/>
</dbReference>
<dbReference type="InterPro" id="IPR032875">
    <property type="entry name" value="Succ_CoA_lig_flav_dom"/>
</dbReference>
<dbReference type="Gene3D" id="3.30.470.20">
    <property type="entry name" value="ATP-grasp fold, B domain"/>
    <property type="match status" value="1"/>
</dbReference>
<dbReference type="GO" id="GO:0016746">
    <property type="term" value="F:acyltransferase activity"/>
    <property type="evidence" value="ECO:0007669"/>
    <property type="project" value="UniProtKB-KW"/>
</dbReference>
<dbReference type="Pfam" id="PF13549">
    <property type="entry name" value="ATP-grasp_5"/>
    <property type="match status" value="1"/>
</dbReference>
<comment type="caution">
    <text evidence="2">The sequence shown here is derived from an EMBL/GenBank/DDBJ whole genome shotgun (WGS) entry which is preliminary data.</text>
</comment>
<dbReference type="InterPro" id="IPR016102">
    <property type="entry name" value="Succinyl-CoA_synth-like"/>
</dbReference>
<dbReference type="EMBL" id="JBHEZX010000022">
    <property type="protein sequence ID" value="MFC1414222.1"/>
    <property type="molecule type" value="Genomic_DNA"/>
</dbReference>
<dbReference type="InterPro" id="IPR013815">
    <property type="entry name" value="ATP_grasp_subdomain_1"/>
</dbReference>
<feature type="domain" description="N-acetyltransferase" evidence="1">
    <location>
        <begin position="31"/>
        <end position="193"/>
    </location>
</feature>
<dbReference type="Pfam" id="PF13380">
    <property type="entry name" value="CoA_binding_2"/>
    <property type="match status" value="1"/>
</dbReference>
<dbReference type="PANTHER" id="PTHR42793:SF1">
    <property type="entry name" value="PEPTIDYL-LYSINE N-ACETYLTRANSFERASE PATZ"/>
    <property type="match status" value="1"/>
</dbReference>
<dbReference type="EC" id="2.3.1.-" evidence="2"/>
<sequence length="929" mass="97193">MTDTQDTAPGASPSYPSHWEADILLRDGGTARIRPLTPDDAGRLVAFYTDVSDQSKYYRFFAPYPRLSDRDVRRFTHHDYVNRVGLAVLVRDEIIATVRFDRIDGTGRPSEDSTDAEVAFLVQDAHQGRGVASALLEHIAAVARERGIRRFIAEVLPDNRKMGKVFTDAGYTQHRSFADGVAHFELDLEPTEQSLAVMRAREHRAEAQSTQRLLAPGSVAVVGAGRDPRGVGRSVLRNLLAAGFTGRIQAVNRNAGELTELDGVPLRASLGELPHPVDLAVVAVPSAQVPAVVAECGAHGVQGLVVVTAGYAETGIEGRARQRDLVRQARAAGMRVIGPNAFGLLNTDPAVRLNASLSPQLPAAGPLGVFSQSGAIGAALLEAAHRRGLGLSSFASAGNRADVSGNDLLQYWEEDPATRVVLLYLESFGNPRKFSRIARRVAAAKPVVVIKGGRHTGSIPAGHAAALTRIDDRTVDTLFQQAGVLRVDTITELYDAADLLAHQPLPPGDRIAIVGNSDSLGLLTHDAALSAGLRPLLPHDLTTSATPEDFSGGLSAAIDRPDSDTVIAVVIPPIGAGALPHFPGSGLLSASASASAGADAPAGADGGGEPFAPFAEALGAAAERANAAGKPLLLIHLALPDLAARLTARVPAYPRPERAVRALAHATRHAAWRRDNAEAGRIPELDGIAEGPARRQVASALAAAPEVTLDEAAAAALLAHYGIALQRTLPAADRAAAVLAARTLGYPVALKATSPSLRHRPDLGSVRLDLTSEAELLRAHQETTALLGPDARLVVQPMAPRGVDTTVSATVDPAVGAILSFGLAGAASELLGDLAHRLIPATDRDVAGLVREIRAAPLLFGWRGAEPVDTGALEELLLRVSQLVDDIPEVAAVSLEPVVVAPHGLAVLGATVRLAHLPARTDLGPRALG</sequence>
<dbReference type="Pfam" id="PF13607">
    <property type="entry name" value="Succ_CoA_lig"/>
    <property type="match status" value="1"/>
</dbReference>
<dbReference type="InterPro" id="IPR036291">
    <property type="entry name" value="NAD(P)-bd_dom_sf"/>
</dbReference>
<organism evidence="2 3">
    <name type="scientific">Streptacidiphilus alkalitolerans</name>
    <dbReference type="NCBI Taxonomy" id="3342712"/>
    <lineage>
        <taxon>Bacteria</taxon>
        <taxon>Bacillati</taxon>
        <taxon>Actinomycetota</taxon>
        <taxon>Actinomycetes</taxon>
        <taxon>Kitasatosporales</taxon>
        <taxon>Streptomycetaceae</taxon>
        <taxon>Streptacidiphilus</taxon>
    </lineage>
</organism>
<dbReference type="PANTHER" id="PTHR42793">
    <property type="entry name" value="COA BINDING DOMAIN CONTAINING PROTEIN"/>
    <property type="match status" value="1"/>
</dbReference>
<protein>
    <submittedName>
        <fullName evidence="2">GNAT family N-acetyltransferase</fullName>
        <ecNumber evidence="2">2.3.1.-</ecNumber>
    </submittedName>
</protein>
<dbReference type="SMART" id="SM00881">
    <property type="entry name" value="CoA_binding"/>
    <property type="match status" value="1"/>
</dbReference>
<dbReference type="CDD" id="cd04301">
    <property type="entry name" value="NAT_SF"/>
    <property type="match status" value="1"/>
</dbReference>
<evidence type="ECO:0000259" key="1">
    <source>
        <dbReference type="PROSITE" id="PS51186"/>
    </source>
</evidence>
<dbReference type="Gene3D" id="3.40.630.30">
    <property type="match status" value="1"/>
</dbReference>
<keyword evidence="3" id="KW-1185">Reference proteome</keyword>
<gene>
    <name evidence="2" type="ORF">ACEZDG_33670</name>
</gene>
<dbReference type="Pfam" id="PF13302">
    <property type="entry name" value="Acetyltransf_3"/>
    <property type="match status" value="1"/>
</dbReference>
<dbReference type="InterPro" id="IPR003781">
    <property type="entry name" value="CoA-bd"/>
</dbReference>
<evidence type="ECO:0000313" key="2">
    <source>
        <dbReference type="EMBL" id="MFC1414222.1"/>
    </source>
</evidence>
<keyword evidence="2" id="KW-0012">Acyltransferase</keyword>
<dbReference type="SUPFAM" id="SSF51735">
    <property type="entry name" value="NAD(P)-binding Rossmann-fold domains"/>
    <property type="match status" value="1"/>
</dbReference>
<dbReference type="InterPro" id="IPR016181">
    <property type="entry name" value="Acyl_CoA_acyltransferase"/>
</dbReference>
<name>A0ABV6VKE9_9ACTN</name>
<dbReference type="Gene3D" id="3.40.50.261">
    <property type="entry name" value="Succinyl-CoA synthetase domains"/>
    <property type="match status" value="2"/>
</dbReference>
<reference evidence="2 3" key="1">
    <citation type="submission" date="2024-09" db="EMBL/GenBank/DDBJ databases">
        <authorList>
            <person name="Lee S.D."/>
        </authorList>
    </citation>
    <scope>NUCLEOTIDE SEQUENCE [LARGE SCALE GENOMIC DNA]</scope>
    <source>
        <strain evidence="2 3">N1-1</strain>
    </source>
</reference>
<dbReference type="RefSeq" id="WP_380517424.1">
    <property type="nucleotide sequence ID" value="NZ_JBHEZX010000022.1"/>
</dbReference>
<evidence type="ECO:0000313" key="3">
    <source>
        <dbReference type="Proteomes" id="UP001592582"/>
    </source>
</evidence>